<keyword evidence="10" id="KW-1185">Reference proteome</keyword>
<dbReference type="PANTHER" id="PTHR24324:SF5">
    <property type="entry name" value="HEMATOPOIETICALLY-EXPRESSED HOMEOBOX PROTEIN HHEX"/>
    <property type="match status" value="1"/>
</dbReference>
<gene>
    <name evidence="9" type="ORF">IPOD504_LOCUS8869</name>
</gene>
<evidence type="ECO:0000256" key="6">
    <source>
        <dbReference type="RuleBase" id="RU000682"/>
    </source>
</evidence>
<dbReference type="SMART" id="SM00389">
    <property type="entry name" value="HOX"/>
    <property type="match status" value="1"/>
</dbReference>
<evidence type="ECO:0000256" key="4">
    <source>
        <dbReference type="ARBA" id="ARBA00023242"/>
    </source>
</evidence>
<evidence type="ECO:0000313" key="9">
    <source>
        <dbReference type="EMBL" id="CAH2054974.1"/>
    </source>
</evidence>
<dbReference type="Gene3D" id="1.10.10.60">
    <property type="entry name" value="Homeodomain-like"/>
    <property type="match status" value="1"/>
</dbReference>
<evidence type="ECO:0000256" key="3">
    <source>
        <dbReference type="ARBA" id="ARBA00023155"/>
    </source>
</evidence>
<dbReference type="Proteomes" id="UP000837857">
    <property type="component" value="Chromosome 21"/>
</dbReference>
<evidence type="ECO:0000256" key="2">
    <source>
        <dbReference type="ARBA" id="ARBA00023125"/>
    </source>
</evidence>
<name>A0ABN8IGZ8_9NEOP</name>
<feature type="region of interest" description="Disordered" evidence="7">
    <location>
        <begin position="70"/>
        <end position="89"/>
    </location>
</feature>
<dbReference type="SUPFAM" id="SSF46689">
    <property type="entry name" value="Homeodomain-like"/>
    <property type="match status" value="1"/>
</dbReference>
<keyword evidence="3 5" id="KW-0371">Homeobox</keyword>
<feature type="DNA-binding region" description="Homeobox" evidence="5">
    <location>
        <begin position="148"/>
        <end position="207"/>
    </location>
</feature>
<feature type="region of interest" description="Disordered" evidence="7">
    <location>
        <begin position="201"/>
        <end position="233"/>
    </location>
</feature>
<dbReference type="InterPro" id="IPR017970">
    <property type="entry name" value="Homeobox_CS"/>
</dbReference>
<sequence length="233" mass="26170">MAKAYQLRGATEAIADKEFGSNRPALTMCACKHRKSFLIEDILADQKMPHRTPIAPKEVCRARLAEKTREDRETYAGEGGDPLVQSEGQSPMEFTYYSEPLMDMNHILRSQLAATRHVPHPYGVRQTYDFDRVPPNCCSPWWGVGGRRKGGQVRFSAAQTGALERRFGASKYLSPDERRALAASLRLSDRQVKTWFQNRRAKWRRSAPDAADGGSPPSAEEPSDDEITIADED</sequence>
<dbReference type="InterPro" id="IPR001356">
    <property type="entry name" value="HD"/>
</dbReference>
<dbReference type="InterPro" id="IPR020479">
    <property type="entry name" value="HD_metazoa"/>
</dbReference>
<evidence type="ECO:0000259" key="8">
    <source>
        <dbReference type="PROSITE" id="PS50071"/>
    </source>
</evidence>
<dbReference type="InterPro" id="IPR009057">
    <property type="entry name" value="Homeodomain-like_sf"/>
</dbReference>
<proteinExistence type="predicted"/>
<feature type="domain" description="Homeobox" evidence="8">
    <location>
        <begin position="146"/>
        <end position="206"/>
    </location>
</feature>
<feature type="compositionally biased region" description="Acidic residues" evidence="7">
    <location>
        <begin position="221"/>
        <end position="233"/>
    </location>
</feature>
<dbReference type="PROSITE" id="PS50071">
    <property type="entry name" value="HOMEOBOX_2"/>
    <property type="match status" value="1"/>
</dbReference>
<comment type="subcellular location">
    <subcellularLocation>
        <location evidence="1 5 6">Nucleus</location>
    </subcellularLocation>
</comment>
<dbReference type="PANTHER" id="PTHR24324">
    <property type="entry name" value="HOMEOBOX PROTEIN HHEX"/>
    <property type="match status" value="1"/>
</dbReference>
<evidence type="ECO:0000256" key="5">
    <source>
        <dbReference type="PROSITE-ProRule" id="PRU00108"/>
    </source>
</evidence>
<feature type="non-terminal residue" evidence="9">
    <location>
        <position position="1"/>
    </location>
</feature>
<reference evidence="9" key="1">
    <citation type="submission" date="2022-03" db="EMBL/GenBank/DDBJ databases">
        <authorList>
            <person name="Martin H S."/>
        </authorList>
    </citation>
    <scope>NUCLEOTIDE SEQUENCE</scope>
</reference>
<keyword evidence="4 5" id="KW-0539">Nucleus</keyword>
<keyword evidence="2 5" id="KW-0238">DNA-binding</keyword>
<evidence type="ECO:0000256" key="1">
    <source>
        <dbReference type="ARBA" id="ARBA00004123"/>
    </source>
</evidence>
<dbReference type="PROSITE" id="PS00027">
    <property type="entry name" value="HOMEOBOX_1"/>
    <property type="match status" value="1"/>
</dbReference>
<dbReference type="Pfam" id="PF00046">
    <property type="entry name" value="Homeodomain"/>
    <property type="match status" value="1"/>
</dbReference>
<dbReference type="PRINTS" id="PR00024">
    <property type="entry name" value="HOMEOBOX"/>
</dbReference>
<dbReference type="EMBL" id="OW152833">
    <property type="protein sequence ID" value="CAH2054974.1"/>
    <property type="molecule type" value="Genomic_DNA"/>
</dbReference>
<dbReference type="CDD" id="cd00086">
    <property type="entry name" value="homeodomain"/>
    <property type="match status" value="1"/>
</dbReference>
<evidence type="ECO:0000313" key="10">
    <source>
        <dbReference type="Proteomes" id="UP000837857"/>
    </source>
</evidence>
<organism evidence="9 10">
    <name type="scientific">Iphiclides podalirius</name>
    <name type="common">scarce swallowtail</name>
    <dbReference type="NCBI Taxonomy" id="110791"/>
    <lineage>
        <taxon>Eukaryota</taxon>
        <taxon>Metazoa</taxon>
        <taxon>Ecdysozoa</taxon>
        <taxon>Arthropoda</taxon>
        <taxon>Hexapoda</taxon>
        <taxon>Insecta</taxon>
        <taxon>Pterygota</taxon>
        <taxon>Neoptera</taxon>
        <taxon>Endopterygota</taxon>
        <taxon>Lepidoptera</taxon>
        <taxon>Glossata</taxon>
        <taxon>Ditrysia</taxon>
        <taxon>Papilionoidea</taxon>
        <taxon>Papilionidae</taxon>
        <taxon>Papilioninae</taxon>
        <taxon>Iphiclides</taxon>
    </lineage>
</organism>
<dbReference type="InterPro" id="IPR051000">
    <property type="entry name" value="Homeobox_DNA-bind_prot"/>
</dbReference>
<evidence type="ECO:0000256" key="7">
    <source>
        <dbReference type="SAM" id="MobiDB-lite"/>
    </source>
</evidence>
<protein>
    <recommendedName>
        <fullName evidence="8">Homeobox domain-containing protein</fullName>
    </recommendedName>
</protein>
<accession>A0ABN8IGZ8</accession>